<evidence type="ECO:0000256" key="1">
    <source>
        <dbReference type="SAM" id="MobiDB-lite"/>
    </source>
</evidence>
<evidence type="ECO:0000313" key="3">
    <source>
        <dbReference type="Proteomes" id="UP001408356"/>
    </source>
</evidence>
<accession>A0ABR2V2Z4</accession>
<feature type="compositionally biased region" description="Polar residues" evidence="1">
    <location>
        <begin position="186"/>
        <end position="196"/>
    </location>
</feature>
<feature type="region of interest" description="Disordered" evidence="1">
    <location>
        <begin position="153"/>
        <end position="196"/>
    </location>
</feature>
<dbReference type="CDD" id="cd18724">
    <property type="entry name" value="PIN_LabA-like"/>
    <property type="match status" value="1"/>
</dbReference>
<gene>
    <name evidence="2" type="ORF">SUNI508_06042</name>
</gene>
<sequence>MALNREPRLVPPQNPTSRSLFGTSDPLDTKRDVHGGMIQTKTGGKGSSDDDKSKPKMLGSGSRHRRERVSAWEGTLPRLGFGLLDVTSLIDYETRPKTPIAFSLRPTVFPNRLPTPPYTPDDKPRGLSAGIASAWIVSADVYNSNGASSTATASVIRESSDSRNQSTLRSSPPAPLPASASRNSSDGKTQQSEQSDAVYSIQALIDDRVPKRSVTPIGYPSRQETLQGTRHPRLLGGRTEAGSVSIIGGKQIQNALPPPRSPNLITKTTPRPLGQRGITELESGDWTQHISQGSPSRAPNHISTPRVADKYETSINTPDPDRYLESIRAAVQATPRSREPVEQASAPARAIDGGQHVSASQTQVTISKTLPVTFEENSTSQPGRVRPAHGQALFVGSGPSSSGPSLEVQVHRLPTAFKARYIPRPRHAPQFKGGAQITSSYRVEDLVVQTADNHLGRSCDTDMDDDDDDELGGCSIATARELPQTQAASSQEPPQFTRKTSSQAEKLIQDAFKAQVKEAAKFNAQFQTRPRLTKDQKFDSLIAKLQAKDLLQPDDATNQKEVHVFVDMSNIFIGFQDIAKISRGVHAAARADWRPFSFEHLAFTLERGRTTATRKLAGSVRQAHQMHNLPLHIVEAQSYGYDTKILHQVIKLDPTRAISNSPYTSGDEAYSAVLCSRTKLGEQGVDEALHLAMQDSILDAQGNPGIMVLATGDAKPAEYSDGFAHYAIKALKHGWHVEVVSWRKCLSGEWKKSPFKDKYAEQFRIILLDDFFDEIHGDWAGDKPGVLAWV</sequence>
<feature type="region of interest" description="Disordered" evidence="1">
    <location>
        <begin position="1"/>
        <end position="69"/>
    </location>
</feature>
<evidence type="ECO:0000313" key="2">
    <source>
        <dbReference type="EMBL" id="KAK9421194.1"/>
    </source>
</evidence>
<dbReference type="EMBL" id="JARVKF010000201">
    <property type="protein sequence ID" value="KAK9421194.1"/>
    <property type="molecule type" value="Genomic_DNA"/>
</dbReference>
<feature type="region of interest" description="Disordered" evidence="1">
    <location>
        <begin position="481"/>
        <end position="502"/>
    </location>
</feature>
<feature type="compositionally biased region" description="Polar residues" evidence="1">
    <location>
        <begin position="285"/>
        <end position="303"/>
    </location>
</feature>
<proteinExistence type="predicted"/>
<dbReference type="Gene3D" id="3.40.50.1010">
    <property type="entry name" value="5'-nuclease"/>
    <property type="match status" value="1"/>
</dbReference>
<dbReference type="InterPro" id="IPR007681">
    <property type="entry name" value="Mog1"/>
</dbReference>
<comment type="caution">
    <text evidence="2">The sequence shown here is derived from an EMBL/GenBank/DDBJ whole genome shotgun (WGS) entry which is preliminary data.</text>
</comment>
<keyword evidence="3" id="KW-1185">Reference proteome</keyword>
<dbReference type="PANTHER" id="PTHR15837">
    <property type="entry name" value="RAN GUANINE NUCLEOTIDE RELEASE FACTOR"/>
    <property type="match status" value="1"/>
</dbReference>
<name>A0ABR2V2Z4_9PEZI</name>
<feature type="compositionally biased region" description="Low complexity" evidence="1">
    <location>
        <begin position="166"/>
        <end position="184"/>
    </location>
</feature>
<evidence type="ECO:0008006" key="4">
    <source>
        <dbReference type="Google" id="ProtNLM"/>
    </source>
</evidence>
<protein>
    <recommendedName>
        <fullName evidence="4">NYN domain-containing protein</fullName>
    </recommendedName>
</protein>
<reference evidence="2 3" key="1">
    <citation type="journal article" date="2024" name="J. Plant Pathol.">
        <title>Sequence and assembly of the genome of Seiridium unicorne, isolate CBS 538.82, causal agent of cypress canker disease.</title>
        <authorList>
            <person name="Scali E."/>
            <person name="Rocca G.D."/>
            <person name="Danti R."/>
            <person name="Garbelotto M."/>
            <person name="Barberini S."/>
            <person name="Baroncelli R."/>
            <person name="Emiliani G."/>
        </authorList>
    </citation>
    <scope>NUCLEOTIDE SEQUENCE [LARGE SCALE GENOMIC DNA]</scope>
    <source>
        <strain evidence="2 3">BM-138-508</strain>
    </source>
</reference>
<dbReference type="PANTHER" id="PTHR15837:SF5">
    <property type="entry name" value="NYN DOMAIN-CONTAINING PROTEIN"/>
    <property type="match status" value="1"/>
</dbReference>
<feature type="compositionally biased region" description="Polar residues" evidence="1">
    <location>
        <begin position="483"/>
        <end position="502"/>
    </location>
</feature>
<feature type="region of interest" description="Disordered" evidence="1">
    <location>
        <begin position="252"/>
        <end position="307"/>
    </location>
</feature>
<organism evidence="2 3">
    <name type="scientific">Seiridium unicorne</name>
    <dbReference type="NCBI Taxonomy" id="138068"/>
    <lineage>
        <taxon>Eukaryota</taxon>
        <taxon>Fungi</taxon>
        <taxon>Dikarya</taxon>
        <taxon>Ascomycota</taxon>
        <taxon>Pezizomycotina</taxon>
        <taxon>Sordariomycetes</taxon>
        <taxon>Xylariomycetidae</taxon>
        <taxon>Amphisphaeriales</taxon>
        <taxon>Sporocadaceae</taxon>
        <taxon>Seiridium</taxon>
    </lineage>
</organism>
<dbReference type="Proteomes" id="UP001408356">
    <property type="component" value="Unassembled WGS sequence"/>
</dbReference>